<evidence type="ECO:0000256" key="1">
    <source>
        <dbReference type="ARBA" id="ARBA00008614"/>
    </source>
</evidence>
<evidence type="ECO:0000256" key="2">
    <source>
        <dbReference type="SAM" id="MobiDB-lite"/>
    </source>
</evidence>
<dbReference type="GO" id="GO:0009611">
    <property type="term" value="P:response to wounding"/>
    <property type="evidence" value="ECO:0007669"/>
    <property type="project" value="TreeGrafter"/>
</dbReference>
<dbReference type="Pfam" id="PF06200">
    <property type="entry name" value="tify"/>
    <property type="match status" value="1"/>
</dbReference>
<dbReference type="Pfam" id="PF09425">
    <property type="entry name" value="Jas_motif"/>
    <property type="match status" value="1"/>
</dbReference>
<dbReference type="PANTHER" id="PTHR33077">
    <property type="entry name" value="PROTEIN TIFY 4A-RELATED-RELATED"/>
    <property type="match status" value="1"/>
</dbReference>
<dbReference type="GO" id="GO:2000022">
    <property type="term" value="P:regulation of jasmonic acid mediated signaling pathway"/>
    <property type="evidence" value="ECO:0007669"/>
    <property type="project" value="TreeGrafter"/>
</dbReference>
<feature type="non-terminal residue" evidence="4">
    <location>
        <position position="1"/>
    </location>
</feature>
<comment type="similarity">
    <text evidence="1">Belongs to the TIFY/JAZ family.</text>
</comment>
<comment type="caution">
    <text evidence="4">The sequence shown here is derived from an EMBL/GenBank/DDBJ whole genome shotgun (WGS) entry which is preliminary data.</text>
</comment>
<feature type="domain" description="Tify" evidence="3">
    <location>
        <begin position="49"/>
        <end position="84"/>
    </location>
</feature>
<keyword evidence="5" id="KW-1185">Reference proteome</keyword>
<reference evidence="4 5" key="1">
    <citation type="journal article" date="2021" name="Nat. Plants">
        <title>The Taxus genome provides insights into paclitaxel biosynthesis.</title>
        <authorList>
            <person name="Xiong X."/>
            <person name="Gou J."/>
            <person name="Liao Q."/>
            <person name="Li Y."/>
            <person name="Zhou Q."/>
            <person name="Bi G."/>
            <person name="Li C."/>
            <person name="Du R."/>
            <person name="Wang X."/>
            <person name="Sun T."/>
            <person name="Guo L."/>
            <person name="Liang H."/>
            <person name="Lu P."/>
            <person name="Wu Y."/>
            <person name="Zhang Z."/>
            <person name="Ro D.K."/>
            <person name="Shang Y."/>
            <person name="Huang S."/>
            <person name="Yan J."/>
        </authorList>
    </citation>
    <scope>NUCLEOTIDE SEQUENCE [LARGE SCALE GENOMIC DNA]</scope>
    <source>
        <strain evidence="4">Ta-2019</strain>
    </source>
</reference>
<organism evidence="4 5">
    <name type="scientific">Taxus chinensis</name>
    <name type="common">Chinese yew</name>
    <name type="synonym">Taxus wallichiana var. chinensis</name>
    <dbReference type="NCBI Taxonomy" id="29808"/>
    <lineage>
        <taxon>Eukaryota</taxon>
        <taxon>Viridiplantae</taxon>
        <taxon>Streptophyta</taxon>
        <taxon>Embryophyta</taxon>
        <taxon>Tracheophyta</taxon>
        <taxon>Spermatophyta</taxon>
        <taxon>Pinopsida</taxon>
        <taxon>Pinidae</taxon>
        <taxon>Conifers II</taxon>
        <taxon>Cupressales</taxon>
        <taxon>Taxaceae</taxon>
        <taxon>Taxus</taxon>
    </lineage>
</organism>
<dbReference type="Proteomes" id="UP000824469">
    <property type="component" value="Unassembled WGS sequence"/>
</dbReference>
<dbReference type="GO" id="GO:0005634">
    <property type="term" value="C:nucleus"/>
    <property type="evidence" value="ECO:0007669"/>
    <property type="project" value="TreeGrafter"/>
</dbReference>
<evidence type="ECO:0000313" key="4">
    <source>
        <dbReference type="EMBL" id="KAH9305964.1"/>
    </source>
</evidence>
<dbReference type="PROSITE" id="PS51320">
    <property type="entry name" value="TIFY"/>
    <property type="match status" value="1"/>
</dbReference>
<dbReference type="InterPro" id="IPR018467">
    <property type="entry name" value="CCT_CS"/>
</dbReference>
<feature type="compositionally biased region" description="Polar residues" evidence="2">
    <location>
        <begin position="89"/>
        <end position="100"/>
    </location>
</feature>
<sequence>MFVQQQAMDQDSTQKSVFGSPVAATAEVQHRNLHLHPLFRSAGCAVAEKQSGSAQLTIFYGGMVNVYDDISADKAQAIMLLASSGKPIQKNSGGYASQPQPTKPADLPIARKNSLQRFLEKRNH</sequence>
<dbReference type="InterPro" id="IPR040390">
    <property type="entry name" value="TIFY/JAZ"/>
</dbReference>
<dbReference type="AlphaFoldDB" id="A0AA38FKT8"/>
<proteinExistence type="inferred from homology"/>
<gene>
    <name evidence="4" type="ORF">KI387_010368</name>
</gene>
<dbReference type="GO" id="GO:0031347">
    <property type="term" value="P:regulation of defense response"/>
    <property type="evidence" value="ECO:0007669"/>
    <property type="project" value="TreeGrafter"/>
</dbReference>
<evidence type="ECO:0000313" key="5">
    <source>
        <dbReference type="Proteomes" id="UP000824469"/>
    </source>
</evidence>
<name>A0AA38FKT8_TAXCH</name>
<dbReference type="SMART" id="SM00979">
    <property type="entry name" value="TIFY"/>
    <property type="match status" value="1"/>
</dbReference>
<dbReference type="InterPro" id="IPR010399">
    <property type="entry name" value="Tify_dom"/>
</dbReference>
<feature type="region of interest" description="Disordered" evidence="2">
    <location>
        <begin position="89"/>
        <end position="110"/>
    </location>
</feature>
<dbReference type="PANTHER" id="PTHR33077:SF60">
    <property type="entry name" value="TIFY DOMAIN-CONTAINING PROTEIN"/>
    <property type="match status" value="1"/>
</dbReference>
<evidence type="ECO:0000259" key="3">
    <source>
        <dbReference type="PROSITE" id="PS51320"/>
    </source>
</evidence>
<dbReference type="EMBL" id="JAHRHJ020000008">
    <property type="protein sequence ID" value="KAH9305964.1"/>
    <property type="molecule type" value="Genomic_DNA"/>
</dbReference>
<accession>A0AA38FKT8</accession>
<protein>
    <recommendedName>
        <fullName evidence="3">Tify domain-containing protein</fullName>
    </recommendedName>
</protein>